<dbReference type="Proteomes" id="UP000789702">
    <property type="component" value="Unassembled WGS sequence"/>
</dbReference>
<evidence type="ECO:0000313" key="1">
    <source>
        <dbReference type="EMBL" id="CAG8682358.1"/>
    </source>
</evidence>
<proteinExistence type="predicted"/>
<keyword evidence="2" id="KW-1185">Reference proteome</keyword>
<organism evidence="1 2">
    <name type="scientific">Dentiscutata heterogama</name>
    <dbReference type="NCBI Taxonomy" id="1316150"/>
    <lineage>
        <taxon>Eukaryota</taxon>
        <taxon>Fungi</taxon>
        <taxon>Fungi incertae sedis</taxon>
        <taxon>Mucoromycota</taxon>
        <taxon>Glomeromycotina</taxon>
        <taxon>Glomeromycetes</taxon>
        <taxon>Diversisporales</taxon>
        <taxon>Gigasporaceae</taxon>
        <taxon>Dentiscutata</taxon>
    </lineage>
</organism>
<dbReference type="EMBL" id="CAJVPU010021705">
    <property type="protein sequence ID" value="CAG8682358.1"/>
    <property type="molecule type" value="Genomic_DNA"/>
</dbReference>
<accession>A0ACA9NY62</accession>
<protein>
    <submittedName>
        <fullName evidence="1">4138_t:CDS:1</fullName>
    </submittedName>
</protein>
<name>A0ACA9NY62_9GLOM</name>
<reference evidence="1" key="1">
    <citation type="submission" date="2021-06" db="EMBL/GenBank/DDBJ databases">
        <authorList>
            <person name="Kallberg Y."/>
            <person name="Tangrot J."/>
            <person name="Rosling A."/>
        </authorList>
    </citation>
    <scope>NUCLEOTIDE SEQUENCE</scope>
    <source>
        <strain evidence="1">IL203A</strain>
    </source>
</reference>
<feature type="non-terminal residue" evidence="1">
    <location>
        <position position="1"/>
    </location>
</feature>
<comment type="caution">
    <text evidence="1">The sequence shown here is derived from an EMBL/GenBank/DDBJ whole genome shotgun (WGS) entry which is preliminary data.</text>
</comment>
<evidence type="ECO:0000313" key="2">
    <source>
        <dbReference type="Proteomes" id="UP000789702"/>
    </source>
</evidence>
<gene>
    <name evidence="1" type="ORF">DHETER_LOCUS10724</name>
</gene>
<sequence length="72" mass="8214">ILDTVLVNCVIIYCKAANSNISSKDFRINLAWDLIRDTLDDGKKKELQDLQALSKGKRIIVNKNFELLLTHL</sequence>